<dbReference type="InterPro" id="IPR006212">
    <property type="entry name" value="Furin_repeat"/>
</dbReference>
<evidence type="ECO:0000259" key="12">
    <source>
        <dbReference type="Pfam" id="PF15913"/>
    </source>
</evidence>
<dbReference type="InterPro" id="IPR000884">
    <property type="entry name" value="TSP1_rpt"/>
</dbReference>
<feature type="chain" id="PRO_5026849073" evidence="11">
    <location>
        <begin position="20"/>
        <end position="274"/>
    </location>
</feature>
<feature type="signal peptide" evidence="11">
    <location>
        <begin position="1"/>
        <end position="19"/>
    </location>
</feature>
<feature type="compositionally biased region" description="Basic and acidic residues" evidence="10">
    <location>
        <begin position="215"/>
        <end position="234"/>
    </location>
</feature>
<keyword evidence="8" id="KW-1015">Disulfide bond</keyword>
<feature type="compositionally biased region" description="Polar residues" evidence="10">
    <location>
        <begin position="184"/>
        <end position="193"/>
    </location>
</feature>
<feature type="compositionally biased region" description="Low complexity" evidence="10">
    <location>
        <begin position="260"/>
        <end position="274"/>
    </location>
</feature>
<dbReference type="PANTHER" id="PTHR46987">
    <property type="entry name" value="NEUROHYPOPHYSIAL HORMONES, N-TERMINAL DOMAIN CONTAINING PROTEIN"/>
    <property type="match status" value="1"/>
</dbReference>
<dbReference type="SMART" id="SM00261">
    <property type="entry name" value="FU"/>
    <property type="match status" value="2"/>
</dbReference>
<dbReference type="AlphaFoldDB" id="A0A6J2W156"/>
<dbReference type="InterPro" id="IPR051514">
    <property type="entry name" value="R-spondin"/>
</dbReference>
<dbReference type="Gene3D" id="2.10.220.10">
    <property type="entry name" value="Hormone Receptor, Insulin-like Growth Factor Receptor 1, Chain A, domain 2"/>
    <property type="match status" value="1"/>
</dbReference>
<evidence type="ECO:0000256" key="1">
    <source>
        <dbReference type="ARBA" id="ARBA00004613"/>
    </source>
</evidence>
<dbReference type="InterPro" id="IPR043601">
    <property type="entry name" value="Rspo_Fu-CRD_dom"/>
</dbReference>
<name>A0A6J2W156_CHACN</name>
<evidence type="ECO:0000256" key="2">
    <source>
        <dbReference type="ARBA" id="ARBA00007308"/>
    </source>
</evidence>
<keyword evidence="9" id="KW-0325">Glycoprotein</keyword>
<sequence>MQLELLALAVIIISSIGHSDNIKLSNGRRQRRISTEVVPSCSSGCENCSEYNGCLKCKPRLFILLERNDIRQIGVCLAACPVGYYGMRNRDMNKCTPCKIENCETCFSRNFCAKCKEGMYSHRGRCYQSCPEGLSTVNSTMECAGEHTVQCELGEWSPWGPCMKKNKTCGFKKGNQTRMREPVQPTSTDTSTGPAPPAACAPETETQRCTVKKRIPCERDKGKKKTDKKDDPKNKQNGKTQGREPKESSKGSGKQKKTPTRATTTPAMTTSSTN</sequence>
<organism evidence="13 14">
    <name type="scientific">Chanos chanos</name>
    <name type="common">Milkfish</name>
    <name type="synonym">Mugil chanos</name>
    <dbReference type="NCBI Taxonomy" id="29144"/>
    <lineage>
        <taxon>Eukaryota</taxon>
        <taxon>Metazoa</taxon>
        <taxon>Chordata</taxon>
        <taxon>Craniata</taxon>
        <taxon>Vertebrata</taxon>
        <taxon>Euteleostomi</taxon>
        <taxon>Actinopterygii</taxon>
        <taxon>Neopterygii</taxon>
        <taxon>Teleostei</taxon>
        <taxon>Ostariophysi</taxon>
        <taxon>Gonorynchiformes</taxon>
        <taxon>Chanidae</taxon>
        <taxon>Chanos</taxon>
    </lineage>
</organism>
<dbReference type="Proteomes" id="UP000504632">
    <property type="component" value="Chromosome 8"/>
</dbReference>
<dbReference type="GeneID" id="115819698"/>
<evidence type="ECO:0000313" key="13">
    <source>
        <dbReference type="Proteomes" id="UP000504632"/>
    </source>
</evidence>
<proteinExistence type="inferred from homology"/>
<dbReference type="GO" id="GO:0016055">
    <property type="term" value="P:Wnt signaling pathway"/>
    <property type="evidence" value="ECO:0007669"/>
    <property type="project" value="UniProtKB-KW"/>
</dbReference>
<dbReference type="GO" id="GO:0008201">
    <property type="term" value="F:heparin binding"/>
    <property type="evidence" value="ECO:0007669"/>
    <property type="project" value="UniProtKB-KW"/>
</dbReference>
<keyword evidence="13" id="KW-1185">Reference proteome</keyword>
<accession>A0A6J2W156</accession>
<dbReference type="InParanoid" id="A0A6J2W156"/>
<evidence type="ECO:0000256" key="3">
    <source>
        <dbReference type="ARBA" id="ARBA00022525"/>
    </source>
</evidence>
<dbReference type="CTD" id="284654"/>
<evidence type="ECO:0000313" key="14">
    <source>
        <dbReference type="RefSeq" id="XP_030639060.1"/>
    </source>
</evidence>
<dbReference type="FunCoup" id="A0A6J2W156">
    <property type="interactions" value="963"/>
</dbReference>
<gene>
    <name evidence="14" type="primary">rspo1</name>
</gene>
<dbReference type="RefSeq" id="XP_030639060.1">
    <property type="nucleotide sequence ID" value="XM_030783200.1"/>
</dbReference>
<keyword evidence="6" id="KW-0879">Wnt signaling pathway</keyword>
<dbReference type="Gene3D" id="2.20.100.10">
    <property type="entry name" value="Thrombospondin type-1 (TSP1) repeat"/>
    <property type="match status" value="1"/>
</dbReference>
<feature type="region of interest" description="Disordered" evidence="10">
    <location>
        <begin position="173"/>
        <end position="274"/>
    </location>
</feature>
<evidence type="ECO:0000256" key="7">
    <source>
        <dbReference type="ARBA" id="ARBA00022729"/>
    </source>
</evidence>
<evidence type="ECO:0000256" key="11">
    <source>
        <dbReference type="SAM" id="SignalP"/>
    </source>
</evidence>
<evidence type="ECO:0000256" key="10">
    <source>
        <dbReference type="SAM" id="MobiDB-lite"/>
    </source>
</evidence>
<dbReference type="SUPFAM" id="SSF57184">
    <property type="entry name" value="Growth factor receptor domain"/>
    <property type="match status" value="1"/>
</dbReference>
<feature type="domain" description="R-spondin Fu-CRD" evidence="12">
    <location>
        <begin position="43"/>
        <end position="143"/>
    </location>
</feature>
<comment type="similarity">
    <text evidence="2">Belongs to the R-spondin family.</text>
</comment>
<dbReference type="GO" id="GO:0005576">
    <property type="term" value="C:extracellular region"/>
    <property type="evidence" value="ECO:0007669"/>
    <property type="project" value="UniProtKB-SubCell"/>
</dbReference>
<reference evidence="14" key="1">
    <citation type="submission" date="2025-08" db="UniProtKB">
        <authorList>
            <consortium name="RefSeq"/>
        </authorList>
    </citation>
    <scope>IDENTIFICATION</scope>
</reference>
<dbReference type="InterPro" id="IPR009030">
    <property type="entry name" value="Growth_fac_rcpt_cys_sf"/>
</dbReference>
<evidence type="ECO:0000256" key="5">
    <source>
        <dbReference type="ARBA" id="ARBA00022674"/>
    </source>
</evidence>
<keyword evidence="7 11" id="KW-0732">Signal</keyword>
<dbReference type="InterPro" id="IPR036383">
    <property type="entry name" value="TSP1_rpt_sf"/>
</dbReference>
<evidence type="ECO:0000256" key="9">
    <source>
        <dbReference type="ARBA" id="ARBA00023180"/>
    </source>
</evidence>
<dbReference type="PANTHER" id="PTHR46987:SF5">
    <property type="entry name" value="R-SPONDIN-1"/>
    <property type="match status" value="1"/>
</dbReference>
<protein>
    <submittedName>
        <fullName evidence="14">R-spondin-1</fullName>
    </submittedName>
</protein>
<keyword evidence="4" id="KW-0716">Sensory transduction</keyword>
<dbReference type="CDD" id="cd00064">
    <property type="entry name" value="FU"/>
    <property type="match status" value="1"/>
</dbReference>
<evidence type="ECO:0000256" key="4">
    <source>
        <dbReference type="ARBA" id="ARBA00022606"/>
    </source>
</evidence>
<dbReference type="PROSITE" id="PS50092">
    <property type="entry name" value="TSP1"/>
    <property type="match status" value="1"/>
</dbReference>
<keyword evidence="3" id="KW-0964">Secreted</keyword>
<dbReference type="SUPFAM" id="SSF82895">
    <property type="entry name" value="TSP-1 type 1 repeat"/>
    <property type="match status" value="1"/>
</dbReference>
<evidence type="ECO:0000256" key="8">
    <source>
        <dbReference type="ARBA" id="ARBA00023157"/>
    </source>
</evidence>
<dbReference type="Pfam" id="PF15913">
    <property type="entry name" value="Furin-like_2"/>
    <property type="match status" value="1"/>
</dbReference>
<evidence type="ECO:0000256" key="6">
    <source>
        <dbReference type="ARBA" id="ARBA00022687"/>
    </source>
</evidence>
<comment type="subcellular location">
    <subcellularLocation>
        <location evidence="1">Secreted</location>
    </subcellularLocation>
</comment>
<keyword evidence="5" id="KW-0358">Heparin-binding</keyword>
<dbReference type="OrthoDB" id="10257656at2759"/>